<dbReference type="InterPro" id="IPR043129">
    <property type="entry name" value="ATPase_NBD"/>
</dbReference>
<evidence type="ECO:0000313" key="1">
    <source>
        <dbReference type="EMBL" id="NDJ98410.1"/>
    </source>
</evidence>
<dbReference type="InterPro" id="IPR004000">
    <property type="entry name" value="Actin"/>
</dbReference>
<name>A0A6B2G492_MYXSQ</name>
<sequence>MKRLRLKIIRKKTHGDWSRTKMALIVDHGGYTVKIEHSTSQDPQLVQNCFCKSKSDHRSVYIGNQFNSLIDKASLYINHPIQKGFIVNWEYQKELWDYLFNSNEFEVLSSTKYFLF</sequence>
<dbReference type="Gene3D" id="3.30.420.40">
    <property type="match status" value="1"/>
</dbReference>
<dbReference type="EMBL" id="GHBR01005263">
    <property type="protein sequence ID" value="NDJ98410.1"/>
    <property type="molecule type" value="Transcribed_RNA"/>
</dbReference>
<dbReference type="AlphaFoldDB" id="A0A6B2G492"/>
<proteinExistence type="predicted"/>
<dbReference type="SUPFAM" id="SSF53067">
    <property type="entry name" value="Actin-like ATPase domain"/>
    <property type="match status" value="1"/>
</dbReference>
<reference evidence="1" key="1">
    <citation type="submission" date="2018-11" db="EMBL/GenBank/DDBJ databases">
        <title>Myxobolus squamalis genome and transcriptome.</title>
        <authorList>
            <person name="Yahalomi D."/>
            <person name="Atkinson S.D."/>
            <person name="Neuhof M."/>
            <person name="Chang E.S."/>
            <person name="Philippe H."/>
            <person name="Cartwright P."/>
            <person name="Bartholomew J.L."/>
            <person name="Huchon D."/>
        </authorList>
    </citation>
    <scope>NUCLEOTIDE SEQUENCE</scope>
    <source>
        <strain evidence="1">71B08</strain>
        <tissue evidence="1">Whole</tissue>
    </source>
</reference>
<protein>
    <submittedName>
        <fullName evidence="1">Actin-related protein 6 (Trinotate prediction)</fullName>
    </submittedName>
</protein>
<organism evidence="1">
    <name type="scientific">Myxobolus squamalis</name>
    <name type="common">Myxosporean</name>
    <dbReference type="NCBI Taxonomy" id="59785"/>
    <lineage>
        <taxon>Eukaryota</taxon>
        <taxon>Metazoa</taxon>
        <taxon>Cnidaria</taxon>
        <taxon>Myxozoa</taxon>
        <taxon>Myxosporea</taxon>
        <taxon>Bivalvulida</taxon>
        <taxon>Platysporina</taxon>
        <taxon>Myxobolidae</taxon>
        <taxon>Myxobolus</taxon>
    </lineage>
</organism>
<dbReference type="Pfam" id="PF00022">
    <property type="entry name" value="Actin"/>
    <property type="match status" value="1"/>
</dbReference>
<accession>A0A6B2G492</accession>